<dbReference type="Gene3D" id="2.30.110.10">
    <property type="entry name" value="Electron Transport, Fmn-binding Protein, Chain A"/>
    <property type="match status" value="1"/>
</dbReference>
<dbReference type="PATRIC" id="fig|1278076.4.peg.3927"/>
<feature type="domain" description="Flavin reductase like" evidence="2">
    <location>
        <begin position="11"/>
        <end position="158"/>
    </location>
</feature>
<evidence type="ECO:0000256" key="1">
    <source>
        <dbReference type="SAM" id="MobiDB-lite"/>
    </source>
</evidence>
<evidence type="ECO:0000259" key="2">
    <source>
        <dbReference type="SMART" id="SM00903"/>
    </source>
</evidence>
<gene>
    <name evidence="3" type="ORF">G352_19086</name>
</gene>
<name>M2ZLL0_9NOCA</name>
<dbReference type="GO" id="GO:0016646">
    <property type="term" value="F:oxidoreductase activity, acting on the CH-NH group of donors, NAD or NADP as acceptor"/>
    <property type="evidence" value="ECO:0007669"/>
    <property type="project" value="UniProtKB-ARBA"/>
</dbReference>
<feature type="compositionally biased region" description="Basic and acidic residues" evidence="1">
    <location>
        <begin position="163"/>
        <end position="180"/>
    </location>
</feature>
<dbReference type="SMART" id="SM00903">
    <property type="entry name" value="Flavin_Reduct"/>
    <property type="match status" value="1"/>
</dbReference>
<dbReference type="Pfam" id="PF01613">
    <property type="entry name" value="Flavin_Reduct"/>
    <property type="match status" value="1"/>
</dbReference>
<dbReference type="InterPro" id="IPR012349">
    <property type="entry name" value="Split_barrel_FMN-bd"/>
</dbReference>
<sequence>METTEPFDALMAMLDPPMVVVTAAVGGERGGCLVGFHAQTSIAPGRYTVWLSKANHTYRLALRATHLGLHFLDRHDLALAERFGTLTGDEVDKFADLAVRCGPGGAPELTAHPHRMCVRRVALLDEGGDHVCVVTEPVAVTTRGRLTPLRLSAVAHLRPGHTAAERPHPATERADRTAPR</sequence>
<proteinExistence type="predicted"/>
<dbReference type="InterPro" id="IPR002563">
    <property type="entry name" value="Flavin_Rdtase-like_dom"/>
</dbReference>
<dbReference type="EMBL" id="AOEX01000060">
    <property type="protein sequence ID" value="EME61294.1"/>
    <property type="molecule type" value="Genomic_DNA"/>
</dbReference>
<evidence type="ECO:0000313" key="3">
    <source>
        <dbReference type="EMBL" id="EME61294.1"/>
    </source>
</evidence>
<dbReference type="AlphaFoldDB" id="M2ZLL0"/>
<reference evidence="3 4" key="1">
    <citation type="journal article" date="2013" name="Genome Announc.">
        <title>Draft Genome Sequence of Rhodococcus ruber Strain BKS 20-38.</title>
        <authorList>
            <person name="Bala M."/>
            <person name="Kumar S."/>
            <person name="Raghava G.P."/>
            <person name="Mayilraj S."/>
        </authorList>
    </citation>
    <scope>NUCLEOTIDE SEQUENCE [LARGE SCALE GENOMIC DNA]</scope>
    <source>
        <strain evidence="3 4">BKS 20-38</strain>
    </source>
</reference>
<dbReference type="Proteomes" id="UP000011731">
    <property type="component" value="Unassembled WGS sequence"/>
</dbReference>
<dbReference type="GO" id="GO:0010181">
    <property type="term" value="F:FMN binding"/>
    <property type="evidence" value="ECO:0007669"/>
    <property type="project" value="InterPro"/>
</dbReference>
<comment type="caution">
    <text evidence="3">The sequence shown here is derived from an EMBL/GenBank/DDBJ whole genome shotgun (WGS) entry which is preliminary data.</text>
</comment>
<evidence type="ECO:0000313" key="4">
    <source>
        <dbReference type="Proteomes" id="UP000011731"/>
    </source>
</evidence>
<accession>M2ZLL0</accession>
<protein>
    <submittedName>
        <fullName evidence="3">Flavin reductase domain-containing FMN-binding protein</fullName>
    </submittedName>
</protein>
<keyword evidence="4" id="KW-1185">Reference proteome</keyword>
<feature type="region of interest" description="Disordered" evidence="1">
    <location>
        <begin position="159"/>
        <end position="180"/>
    </location>
</feature>
<organism evidence="3 4">
    <name type="scientific">Rhodococcus ruber BKS 20-38</name>
    <dbReference type="NCBI Taxonomy" id="1278076"/>
    <lineage>
        <taxon>Bacteria</taxon>
        <taxon>Bacillati</taxon>
        <taxon>Actinomycetota</taxon>
        <taxon>Actinomycetes</taxon>
        <taxon>Mycobacteriales</taxon>
        <taxon>Nocardiaceae</taxon>
        <taxon>Rhodococcus</taxon>
    </lineage>
</organism>
<dbReference type="SUPFAM" id="SSF50475">
    <property type="entry name" value="FMN-binding split barrel"/>
    <property type="match status" value="1"/>
</dbReference>